<dbReference type="AlphaFoldDB" id="A0AAJ0FFA4"/>
<feature type="region of interest" description="Disordered" evidence="1">
    <location>
        <begin position="396"/>
        <end position="415"/>
    </location>
</feature>
<dbReference type="GeneID" id="85314910"/>
<keyword evidence="3" id="KW-1185">Reference proteome</keyword>
<dbReference type="RefSeq" id="XP_060281465.1">
    <property type="nucleotide sequence ID" value="XM_060431723.1"/>
</dbReference>
<feature type="compositionally biased region" description="Acidic residues" evidence="1">
    <location>
        <begin position="171"/>
        <end position="221"/>
    </location>
</feature>
<name>A0AAJ0FFA4_9PEZI</name>
<organism evidence="2 3">
    <name type="scientific">Phialemonium atrogriseum</name>
    <dbReference type="NCBI Taxonomy" id="1093897"/>
    <lineage>
        <taxon>Eukaryota</taxon>
        <taxon>Fungi</taxon>
        <taxon>Dikarya</taxon>
        <taxon>Ascomycota</taxon>
        <taxon>Pezizomycotina</taxon>
        <taxon>Sordariomycetes</taxon>
        <taxon>Sordariomycetidae</taxon>
        <taxon>Cephalothecales</taxon>
        <taxon>Cephalothecaceae</taxon>
        <taxon>Phialemonium</taxon>
    </lineage>
</organism>
<comment type="caution">
    <text evidence="2">The sequence shown here is derived from an EMBL/GenBank/DDBJ whole genome shotgun (WGS) entry which is preliminary data.</text>
</comment>
<dbReference type="Proteomes" id="UP001244011">
    <property type="component" value="Unassembled WGS sequence"/>
</dbReference>
<feature type="region of interest" description="Disordered" evidence="1">
    <location>
        <begin position="162"/>
        <end position="226"/>
    </location>
</feature>
<reference evidence="2" key="1">
    <citation type="submission" date="2023-06" db="EMBL/GenBank/DDBJ databases">
        <title>Genome-scale phylogeny and comparative genomics of the fungal order Sordariales.</title>
        <authorList>
            <consortium name="Lawrence Berkeley National Laboratory"/>
            <person name="Hensen N."/>
            <person name="Bonometti L."/>
            <person name="Westerberg I."/>
            <person name="Brannstrom I.O."/>
            <person name="Guillou S."/>
            <person name="Cros-Aarteil S."/>
            <person name="Calhoun S."/>
            <person name="Haridas S."/>
            <person name="Kuo A."/>
            <person name="Mondo S."/>
            <person name="Pangilinan J."/>
            <person name="Riley R."/>
            <person name="Labutti K."/>
            <person name="Andreopoulos B."/>
            <person name="Lipzen A."/>
            <person name="Chen C."/>
            <person name="Yanf M."/>
            <person name="Daum C."/>
            <person name="Ng V."/>
            <person name="Clum A."/>
            <person name="Steindorff A."/>
            <person name="Ohm R."/>
            <person name="Martin F."/>
            <person name="Silar P."/>
            <person name="Natvig D."/>
            <person name="Lalanne C."/>
            <person name="Gautier V."/>
            <person name="Ament-Velasquez S.L."/>
            <person name="Kruys A."/>
            <person name="Hutchinson M.I."/>
            <person name="Powell A.J."/>
            <person name="Barry K."/>
            <person name="Miller A.N."/>
            <person name="Grigoriev I.V."/>
            <person name="Debuchy R."/>
            <person name="Gladieux P."/>
            <person name="Thoren M.H."/>
            <person name="Johannesson H."/>
        </authorList>
    </citation>
    <scope>NUCLEOTIDE SEQUENCE</scope>
    <source>
        <strain evidence="2">8032-3</strain>
    </source>
</reference>
<evidence type="ECO:0000313" key="2">
    <source>
        <dbReference type="EMBL" id="KAK1765252.1"/>
    </source>
</evidence>
<protein>
    <submittedName>
        <fullName evidence="2">Uncharacterized protein</fullName>
    </submittedName>
</protein>
<accession>A0AAJ0FFA4</accession>
<evidence type="ECO:0000313" key="3">
    <source>
        <dbReference type="Proteomes" id="UP001244011"/>
    </source>
</evidence>
<gene>
    <name evidence="2" type="ORF">QBC33DRAFT_593322</name>
</gene>
<dbReference type="EMBL" id="MU839016">
    <property type="protein sequence ID" value="KAK1765252.1"/>
    <property type="molecule type" value="Genomic_DNA"/>
</dbReference>
<sequence>MEDLVITPSQKAQLHEVADLMLEIYRTLARMRYLDPSWIREGPHDISVLLPMYHSHGLDATVIYLYGILPYVDTGGAENVDFFQGGEFADFRLDESVERGRDPFYEGEDEVALRPWMTPLSLLGNHQSVIIYDAKKHCIGIFDQESGGSTDHNLWAVVQETSEGGEGAGEEKEEAGEDGENSQDEEEGEDEEDEDEDGDEDEDEDMKEDEDEEDGEGPYDEMDSRPAANVLRDIIRWYHELIETPGGGQHSGGEWDAELVKPLYRKHGWPHDNFDGDAFLVDQARAAAAASAKWSAEEPLHEVAKYRGWLEDDDSPAMRQRRDRLGAAQTVDEEWVARWELWQAEQRNRHVRKKLHEAEEVRDRECPNGQCQKPEDLPLWELRQLRINSWEKQRTLEATQQEAAKETETGEPEGVPGIQLRLRHAEKQAATYHKAYEASRINAERLCPGRQPFTLGLGVETSGLDLEERMANLTSYIEDSQSQAAAIQDWMAQLPADGTADQARKLAQEAVNKKEQYIETCMEQCRGVALSLEKGV</sequence>
<proteinExistence type="predicted"/>
<evidence type="ECO:0000256" key="1">
    <source>
        <dbReference type="SAM" id="MobiDB-lite"/>
    </source>
</evidence>